<organism evidence="5 6">
    <name type="scientific">Methylocucumis oryzae</name>
    <dbReference type="NCBI Taxonomy" id="1632867"/>
    <lineage>
        <taxon>Bacteria</taxon>
        <taxon>Pseudomonadati</taxon>
        <taxon>Pseudomonadota</taxon>
        <taxon>Gammaproteobacteria</taxon>
        <taxon>Methylococcales</taxon>
        <taxon>Methylococcaceae</taxon>
        <taxon>Methylocucumis</taxon>
    </lineage>
</organism>
<dbReference type="InterPro" id="IPR007348">
    <property type="entry name" value="CopC_dom"/>
</dbReference>
<sequence length="123" mass="13057">MVTAALALATVSAPAPVMAHTKVVASTPAQGAKVASVRKVTITFSEALLVPTVGVSIVMTAMPGMPNHGEMQIRNFTQSWSDSNRKLTLNLKKPLVAGTYEVRWQAAGADGHRMKGKVNFIVK</sequence>
<evidence type="ECO:0000256" key="3">
    <source>
        <dbReference type="SAM" id="SignalP"/>
    </source>
</evidence>
<evidence type="ECO:0000313" key="5">
    <source>
        <dbReference type="EMBL" id="KJV04971.1"/>
    </source>
</evidence>
<accession>A0A0F3IDX9</accession>
<keyword evidence="6" id="KW-1185">Reference proteome</keyword>
<evidence type="ECO:0000259" key="4">
    <source>
        <dbReference type="Pfam" id="PF04234"/>
    </source>
</evidence>
<evidence type="ECO:0000256" key="2">
    <source>
        <dbReference type="ARBA" id="ARBA00023008"/>
    </source>
</evidence>
<dbReference type="Proteomes" id="UP000033684">
    <property type="component" value="Unassembled WGS sequence"/>
</dbReference>
<reference evidence="6" key="1">
    <citation type="submission" date="2015-03" db="EMBL/GenBank/DDBJ databases">
        <title>Draft genome sequence of a novel methanotroph (Sn10-6) isolated from flooded ricefield rhizosphere in India.</title>
        <authorList>
            <person name="Pandit P.S."/>
            <person name="Pore S.D."/>
            <person name="Arora P."/>
            <person name="Kapse N.G."/>
            <person name="Dhakephalkar P.K."/>
            <person name="Rahalkar M.C."/>
        </authorList>
    </citation>
    <scope>NUCLEOTIDE SEQUENCE [LARGE SCALE GENOMIC DNA]</scope>
    <source>
        <strain evidence="6">Sn10-6</strain>
    </source>
</reference>
<dbReference type="InterPro" id="IPR014756">
    <property type="entry name" value="Ig_E-set"/>
</dbReference>
<feature type="domain" description="CopC" evidence="4">
    <location>
        <begin position="20"/>
        <end position="122"/>
    </location>
</feature>
<name>A0A0F3IDX9_9GAMM</name>
<feature type="chain" id="PRO_5002462060" description="CopC domain-containing protein" evidence="3">
    <location>
        <begin position="20"/>
        <end position="123"/>
    </location>
</feature>
<dbReference type="SUPFAM" id="SSF81296">
    <property type="entry name" value="E set domains"/>
    <property type="match status" value="1"/>
</dbReference>
<protein>
    <recommendedName>
        <fullName evidence="4">CopC domain-containing protein</fullName>
    </recommendedName>
</protein>
<dbReference type="InterPro" id="IPR014755">
    <property type="entry name" value="Cu-Rt/internalin_Ig-like"/>
</dbReference>
<keyword evidence="2" id="KW-0186">Copper</keyword>
<reference evidence="5 6" key="2">
    <citation type="journal article" date="2016" name="Microb. Ecol.">
        <title>Genome Characteristics of a Novel Type I Methanotroph (Sn10-6) Isolated from a Flooded Indian Rice Field.</title>
        <authorList>
            <person name="Rahalkar M.C."/>
            <person name="Pandit P.S."/>
            <person name="Dhakephalkar P.K."/>
            <person name="Pore S."/>
            <person name="Arora P."/>
            <person name="Kapse N."/>
        </authorList>
    </citation>
    <scope>NUCLEOTIDE SEQUENCE [LARGE SCALE GENOMIC DNA]</scope>
    <source>
        <strain evidence="5 6">Sn10-6</strain>
    </source>
</reference>
<dbReference type="GO" id="GO:0046688">
    <property type="term" value="P:response to copper ion"/>
    <property type="evidence" value="ECO:0007669"/>
    <property type="project" value="InterPro"/>
</dbReference>
<feature type="signal peptide" evidence="3">
    <location>
        <begin position="1"/>
        <end position="19"/>
    </location>
</feature>
<dbReference type="AlphaFoldDB" id="A0A0F3IDX9"/>
<gene>
    <name evidence="5" type="ORF">VZ94_21545</name>
</gene>
<evidence type="ECO:0000256" key="1">
    <source>
        <dbReference type="ARBA" id="ARBA00022729"/>
    </source>
</evidence>
<dbReference type="Pfam" id="PF04234">
    <property type="entry name" value="CopC"/>
    <property type="match status" value="1"/>
</dbReference>
<evidence type="ECO:0000313" key="6">
    <source>
        <dbReference type="Proteomes" id="UP000033684"/>
    </source>
</evidence>
<dbReference type="GO" id="GO:0042597">
    <property type="term" value="C:periplasmic space"/>
    <property type="evidence" value="ECO:0007669"/>
    <property type="project" value="InterPro"/>
</dbReference>
<keyword evidence="1 3" id="KW-0732">Signal</keyword>
<proteinExistence type="predicted"/>
<dbReference type="EMBL" id="LAJX01000358">
    <property type="protein sequence ID" value="KJV04971.1"/>
    <property type="molecule type" value="Genomic_DNA"/>
</dbReference>
<dbReference type="Gene3D" id="2.60.40.1220">
    <property type="match status" value="1"/>
</dbReference>
<comment type="caution">
    <text evidence="5">The sequence shown here is derived from an EMBL/GenBank/DDBJ whole genome shotgun (WGS) entry which is preliminary data.</text>
</comment>
<dbReference type="GO" id="GO:0005507">
    <property type="term" value="F:copper ion binding"/>
    <property type="evidence" value="ECO:0007669"/>
    <property type="project" value="InterPro"/>
</dbReference>